<name>A0A1F6ERK8_9BACT</name>
<organism evidence="2 3">
    <name type="scientific">Candidatus Kaiserbacteria bacterium RIFCSPLOWO2_01_FULL_55_19</name>
    <dbReference type="NCBI Taxonomy" id="1798516"/>
    <lineage>
        <taxon>Bacteria</taxon>
        <taxon>Candidatus Kaiseribacteriota</taxon>
    </lineage>
</organism>
<reference evidence="2 3" key="1">
    <citation type="journal article" date="2016" name="Nat. Commun.">
        <title>Thousands of microbial genomes shed light on interconnected biogeochemical processes in an aquifer system.</title>
        <authorList>
            <person name="Anantharaman K."/>
            <person name="Brown C.T."/>
            <person name="Hug L.A."/>
            <person name="Sharon I."/>
            <person name="Castelle C.J."/>
            <person name="Probst A.J."/>
            <person name="Thomas B.C."/>
            <person name="Singh A."/>
            <person name="Wilkins M.J."/>
            <person name="Karaoz U."/>
            <person name="Brodie E.L."/>
            <person name="Williams K.H."/>
            <person name="Hubbard S.S."/>
            <person name="Banfield J.F."/>
        </authorList>
    </citation>
    <scope>NUCLEOTIDE SEQUENCE [LARGE SCALE GENOMIC DNA]</scope>
</reference>
<proteinExistence type="predicted"/>
<sequence length="97" mass="10666">MSKFRVHLPFSILSLSYATVGTLLVVYIGLIAVVMSYATLTIEFSQSVKRDEAVIAVLESEYLASVARITNTDYRAAGYAKPLTKTFVRARSVTASR</sequence>
<dbReference type="AlphaFoldDB" id="A0A1F6ERK8"/>
<keyword evidence="1" id="KW-0812">Transmembrane</keyword>
<accession>A0A1F6ERK8</accession>
<protein>
    <submittedName>
        <fullName evidence="2">Uncharacterized protein</fullName>
    </submittedName>
</protein>
<keyword evidence="1" id="KW-0472">Membrane</keyword>
<comment type="caution">
    <text evidence="2">The sequence shown here is derived from an EMBL/GenBank/DDBJ whole genome shotgun (WGS) entry which is preliminary data.</text>
</comment>
<dbReference type="EMBL" id="MFMD01000037">
    <property type="protein sequence ID" value="OGG76258.1"/>
    <property type="molecule type" value="Genomic_DNA"/>
</dbReference>
<gene>
    <name evidence="2" type="ORF">A2950_02290</name>
</gene>
<evidence type="ECO:0000313" key="2">
    <source>
        <dbReference type="EMBL" id="OGG76258.1"/>
    </source>
</evidence>
<keyword evidence="1" id="KW-1133">Transmembrane helix</keyword>
<feature type="transmembrane region" description="Helical" evidence="1">
    <location>
        <begin position="12"/>
        <end position="40"/>
    </location>
</feature>
<dbReference type="STRING" id="1798516.A2950_02290"/>
<evidence type="ECO:0000313" key="3">
    <source>
        <dbReference type="Proteomes" id="UP000176714"/>
    </source>
</evidence>
<dbReference type="Proteomes" id="UP000176714">
    <property type="component" value="Unassembled WGS sequence"/>
</dbReference>
<evidence type="ECO:0000256" key="1">
    <source>
        <dbReference type="SAM" id="Phobius"/>
    </source>
</evidence>